<dbReference type="AlphaFoldDB" id="A0A820LVC3"/>
<evidence type="ECO:0000313" key="3">
    <source>
        <dbReference type="Proteomes" id="UP000663836"/>
    </source>
</evidence>
<feature type="non-terminal residue" evidence="2">
    <location>
        <position position="1"/>
    </location>
</feature>
<sequence>AALDEFNLNLERTNNLITYRINAVFDEITRIPLCDLPEDEPITPGEFLQHTQELCNYASKQIQIKSHHVEDAVLEVIDLLCGDLIDKNGDGDLQVQYSNVDLDFDNDESDGENTSVNDSNSPK</sequence>
<evidence type="ECO:0000313" key="2">
    <source>
        <dbReference type="EMBL" id="CAF4362810.1"/>
    </source>
</evidence>
<proteinExistence type="predicted"/>
<dbReference type="Proteomes" id="UP000663836">
    <property type="component" value="Unassembled WGS sequence"/>
</dbReference>
<gene>
    <name evidence="2" type="ORF">JBS370_LOCUS42280</name>
</gene>
<organism evidence="2 3">
    <name type="scientific">Rotaria sordida</name>
    <dbReference type="NCBI Taxonomy" id="392033"/>
    <lineage>
        <taxon>Eukaryota</taxon>
        <taxon>Metazoa</taxon>
        <taxon>Spiralia</taxon>
        <taxon>Gnathifera</taxon>
        <taxon>Rotifera</taxon>
        <taxon>Eurotatoria</taxon>
        <taxon>Bdelloidea</taxon>
        <taxon>Philodinida</taxon>
        <taxon>Philodinidae</taxon>
        <taxon>Rotaria</taxon>
    </lineage>
</organism>
<accession>A0A820LVC3</accession>
<reference evidence="2" key="1">
    <citation type="submission" date="2021-02" db="EMBL/GenBank/DDBJ databases">
        <authorList>
            <person name="Nowell W R."/>
        </authorList>
    </citation>
    <scope>NUCLEOTIDE SEQUENCE</scope>
</reference>
<dbReference type="EMBL" id="CAJOBD010054679">
    <property type="protein sequence ID" value="CAF4362810.1"/>
    <property type="molecule type" value="Genomic_DNA"/>
</dbReference>
<name>A0A820LVC3_9BILA</name>
<protein>
    <submittedName>
        <fullName evidence="2">Uncharacterized protein</fullName>
    </submittedName>
</protein>
<feature type="compositionally biased region" description="Acidic residues" evidence="1">
    <location>
        <begin position="102"/>
        <end position="111"/>
    </location>
</feature>
<comment type="caution">
    <text evidence="2">The sequence shown here is derived from an EMBL/GenBank/DDBJ whole genome shotgun (WGS) entry which is preliminary data.</text>
</comment>
<evidence type="ECO:0000256" key="1">
    <source>
        <dbReference type="SAM" id="MobiDB-lite"/>
    </source>
</evidence>
<feature type="non-terminal residue" evidence="2">
    <location>
        <position position="123"/>
    </location>
</feature>
<feature type="region of interest" description="Disordered" evidence="1">
    <location>
        <begin position="102"/>
        <end position="123"/>
    </location>
</feature>
<feature type="compositionally biased region" description="Polar residues" evidence="1">
    <location>
        <begin position="112"/>
        <end position="123"/>
    </location>
</feature>